<dbReference type="InterPro" id="IPR010335">
    <property type="entry name" value="Mesothelin"/>
</dbReference>
<reference evidence="9 10" key="1">
    <citation type="submission" date="2024-04" db="EMBL/GenBank/DDBJ databases">
        <authorList>
            <person name="Waldvogel A.-M."/>
            <person name="Schoenle A."/>
        </authorList>
    </citation>
    <scope>NUCLEOTIDE SEQUENCE [LARGE SCALE GENOMIC DNA]</scope>
</reference>
<evidence type="ECO:0000256" key="2">
    <source>
        <dbReference type="ARBA" id="ARBA00011016"/>
    </source>
</evidence>
<dbReference type="EMBL" id="OZ035825">
    <property type="protein sequence ID" value="CAL1600813.1"/>
    <property type="molecule type" value="Genomic_DNA"/>
</dbReference>
<evidence type="ECO:0000256" key="6">
    <source>
        <dbReference type="ARBA" id="ARBA00023180"/>
    </source>
</evidence>
<evidence type="ECO:0000313" key="10">
    <source>
        <dbReference type="Proteomes" id="UP001497482"/>
    </source>
</evidence>
<sequence>MKSHGLFLLIYFCWGTSEGLSIVPCPTGETCAQGPAENFLQCAGLPFSDTGPQHLHRLRSVMEALMDLYTFMRGSTKGVPVLGLQGAVDLSLPEEALQNEALVHMWLEVKMKPLLQSVSRELLSCLSTKNFSCQTYQIMVQQLSDYFSHIDPVRRKWIYDFFMFPFLSRDDMAGCVTPQENLVDWLLKNFGNFRAMASVKDFSTLNMAFSGLEVLHLLTPEQKAYLLISPVTGLDNGTLHLVFHSMMEGPGPTTTAGPETGHNWTTEGHSYPQAPTYDPYYPPPARPTIKQVLDDFMKVVVPMKSLVHEFVAFTHQRNLSEIRSTSLAQFAINFTLSQVAQLYRPPETEQPLEGSSDGPLAFNVTSVEDWYMHVVVPVLRRFLPPELIKDNKVSAAFYSLFYLEHGMNDSKSELEDVCSLVLDQGQCGLTDVVQDVARVLNCAAQTHLALTPETVLELLGGLTHRLSSLLRALSSADLGELASDIRRIFSGSASPALTQDQLMDPVYIQTWFRVKLLPLLPDVPPELLSCLSRKNFSCVAYHSVVSDLSQHMHMMEASPSSGPSVYTHFIHPFLLHHNLSGARCAVNNSALWLQKNFGFFSRFTSIRDFYHLNPHFSGVEALSLLTPGQIAELLLLPLPTPPEKVQVMEHVFQVLLAPDQPANTSTRAHFLEVVKEVVALAQQVNVSCSVYRLLFPHLLLSVPAIGPEQEPVLWAHVEALISSAPPECVPGNITCPDTPFNRTYICGQQNGSDMWTFTDISVSAVCTFPLEKYACAQLQNFTAPHLAALLSCDLGGNSSHSTMLWKLLLSRLSSILEPALDLLAAMPAGSVGSSASQVLDVVGEIRLSQLSDQELSEPSVLRSWFSTRLAHFLPHSSARFLRCLSVRNISCSAFQHILQIFSLDFDEMTSQQQKVILNNYILRFLSTPLTGPRCVSMNSTEWLLQNMGHFSRLLPLRHLLQLNPQLQPLEVLQLLTPEQSAETLTMVLPEDKESILQALFDFYTAEADDRDLLIFLSELTLAVPQANLSCSAYVSLFNRLDLTTINASLETVTAIIRSKMALSPHVPHDCIIYEGECTVTVKNETEICAAVNSTSVQWLIDQRLTSGRLCDFTVEQVACASLSVLPSADLQDFLTCQRSHNSSGSRASWKLLLNKVPHALDQALDMLANMTLDPTQAALPLILDAVRELRLDTFSMDQVNHPLVIETWFQRRLRPFLSFVSMDFLHCLTTKPLDCSTYQHIVHTMSLQQPHMSPSMRMLVFTHFLQVFLSRNNTADPSCSTLSNSSATWLQSNLGSFSVLPSFHDLVTLKPDFNPMDALPQLSVRQLAEVSSTPGQLSSSSQVAMVMRHVPDDHLTDFFEDYSPALKAQQDQYPPAVRSAMLQTVFDRMNLSQASVPEPIFRHQLSLLCPLMYALDPAHVAPLFSMMSGRNCSTQRIGMECLNASISSLSSETQSDVYNHIILTLKGPVPLHCYGNDYNHSFYQFLEGTFMGFQFPNLTTFVSLMPHQQMSQLLNSIPGSDLGDYLQRPEVVDSEEVLCLIYDSYTDTPTFLYTESLPTDIQQVTLPCVWPRALSAASHSAADMWFDRSLRDLLRHLTKKLISPSFTFNSSCMAFQKLVSVMEQYNFTGRDFDQRDIFDNCREYLKSTSVPRCYNSSDPTLNSTAWFVDYMGTFITFITLENLQSFGPAEELKAFAVDLQNLALFNHSTVPQNVSDYYVELVYLQNDNFNPLLLPLLFRCVAPGPAFSQLTATESIIVLHNLTTLCDQLDPQVSAALAGNFKSLNSNILQTLGNECTGLSIGQIRNIPPKELMEALSTLRWVSGWERGQARLIITSMLSSGVMTLKDAAGLMQLGTLITGVPSSVITNIVGSELLSASKNPTFLQNMMSSSSAVQSTFIMKLIAVNSNSEAIVENVPDDMAGLIPRSRMVSINATVIAQINKKKWRPQQAELFFSVVAEESGTLALGGPNNLSSSVLQGFSCTSVSTFQKTHIRRLIRSCRRKNRVKLVESQLTCMSFYLSDASDATNFSQIPHDVLLYYNYSIVPQSSCRSYFMELGEADFSVFSTALSYKKTELFTNYKSCLGINGSSLTQEQVSVMGNMCCTLDASYIQDSHPSIVEKLQKCQSLTEEQSAAAYSLLKDGSTAYGAPSTWNLQTLKDLEWLPLTLPVGFFHNYDKKTLRGYIKYVRKLKRNVQLSRKELKSVERTIIESLRSRSKRSTDCSEGQITQVKISDEAFPLDYSDVQQFNSCLSAATVRDNLEAITSKVDDNDYLRVVLERLREVYPSSVPEDQVQALGPASRVATEQDISHWTITQLDTLSALMDKAEGAWESSLAKAVIDKYLSAHGTSLGSAELNAIKGDNLCALDPEVLKNISSQSFKDTEALSVSVCSKVKKQALFSVALRAFSNSSTTSSPTSRSSSSESVSSYQLLQPYLGGADETYVRNLVTSNVNMDLSTFTSLDPQVIQSLSVSDVRSLLGSNLNDLKSHENVTVVEDWTRAQLQSELDMLGIGLTGGRTTTATTAATGGTTAATGGTTAATGGTTAATGGTTAATGGTTAATGGTTAATGGTTAATGGTTAATGGTTAATGGTTAAPGGTTAAPGATTTAKPSGGVALSAPCGQCLVLLLLCSLYLLS</sequence>
<organism evidence="9 10">
    <name type="scientific">Knipowitschia caucasica</name>
    <name type="common">Caucasian dwarf goby</name>
    <name type="synonym">Pomatoschistus caucasicus</name>
    <dbReference type="NCBI Taxonomy" id="637954"/>
    <lineage>
        <taxon>Eukaryota</taxon>
        <taxon>Metazoa</taxon>
        <taxon>Chordata</taxon>
        <taxon>Craniata</taxon>
        <taxon>Vertebrata</taxon>
        <taxon>Euteleostomi</taxon>
        <taxon>Actinopterygii</taxon>
        <taxon>Neopterygii</taxon>
        <taxon>Teleostei</taxon>
        <taxon>Neoteleostei</taxon>
        <taxon>Acanthomorphata</taxon>
        <taxon>Gobiaria</taxon>
        <taxon>Gobiiformes</taxon>
        <taxon>Gobioidei</taxon>
        <taxon>Gobiidae</taxon>
        <taxon>Gobiinae</taxon>
        <taxon>Knipowitschia</taxon>
    </lineage>
</organism>
<keyword evidence="10" id="KW-1185">Reference proteome</keyword>
<evidence type="ECO:0000313" key="9">
    <source>
        <dbReference type="EMBL" id="CAL1600813.1"/>
    </source>
</evidence>
<evidence type="ECO:0000256" key="5">
    <source>
        <dbReference type="ARBA" id="ARBA00023136"/>
    </source>
</evidence>
<dbReference type="Proteomes" id="UP001497482">
    <property type="component" value="Chromosome 3"/>
</dbReference>
<keyword evidence="4" id="KW-0130">Cell adhesion</keyword>
<keyword evidence="6" id="KW-0325">Glycoprotein</keyword>
<keyword evidence="3 8" id="KW-0732">Signal</keyword>
<evidence type="ECO:0000256" key="7">
    <source>
        <dbReference type="SAM" id="MobiDB-lite"/>
    </source>
</evidence>
<keyword evidence="5" id="KW-0472">Membrane</keyword>
<comment type="subcellular location">
    <subcellularLocation>
        <location evidence="1">Membrane</location>
    </subcellularLocation>
</comment>
<evidence type="ECO:0000256" key="8">
    <source>
        <dbReference type="SAM" id="SignalP"/>
    </source>
</evidence>
<dbReference type="GO" id="GO:0007160">
    <property type="term" value="P:cell-matrix adhesion"/>
    <property type="evidence" value="ECO:0007669"/>
    <property type="project" value="TreeGrafter"/>
</dbReference>
<feature type="signal peptide" evidence="8">
    <location>
        <begin position="1"/>
        <end position="19"/>
    </location>
</feature>
<dbReference type="GO" id="GO:0016020">
    <property type="term" value="C:membrane"/>
    <property type="evidence" value="ECO:0007669"/>
    <property type="project" value="UniProtKB-SubCell"/>
</dbReference>
<evidence type="ECO:0000256" key="1">
    <source>
        <dbReference type="ARBA" id="ARBA00004370"/>
    </source>
</evidence>
<protein>
    <submittedName>
        <fullName evidence="9">Uncharacterized protein</fullName>
    </submittedName>
</protein>
<gene>
    <name evidence="9" type="ORF">KC01_LOCUS28887</name>
</gene>
<evidence type="ECO:0000256" key="3">
    <source>
        <dbReference type="ARBA" id="ARBA00022729"/>
    </source>
</evidence>
<feature type="chain" id="PRO_5043886820" evidence="8">
    <location>
        <begin position="20"/>
        <end position="2638"/>
    </location>
</feature>
<dbReference type="PANTHER" id="PTHR23412:SF6">
    <property type="entry name" value="MESOTHELIN"/>
    <property type="match status" value="1"/>
</dbReference>
<dbReference type="Pfam" id="PF06060">
    <property type="entry name" value="Mesothelin"/>
    <property type="match status" value="1"/>
</dbReference>
<dbReference type="InterPro" id="IPR026664">
    <property type="entry name" value="Stereocilin-rel"/>
</dbReference>
<accession>A0AAV2LKA2</accession>
<name>A0AAV2LKA2_KNICA</name>
<dbReference type="PANTHER" id="PTHR23412">
    <property type="entry name" value="STEREOCILIN RELATED"/>
    <property type="match status" value="1"/>
</dbReference>
<proteinExistence type="inferred from homology"/>
<evidence type="ECO:0000256" key="4">
    <source>
        <dbReference type="ARBA" id="ARBA00022889"/>
    </source>
</evidence>
<dbReference type="GO" id="GO:0009986">
    <property type="term" value="C:cell surface"/>
    <property type="evidence" value="ECO:0007669"/>
    <property type="project" value="TreeGrafter"/>
</dbReference>
<comment type="similarity">
    <text evidence="2">Belongs to the mesothelin family.</text>
</comment>
<feature type="region of interest" description="Disordered" evidence="7">
    <location>
        <begin position="2523"/>
        <end position="2583"/>
    </location>
</feature>